<keyword evidence="1" id="KW-0732">Signal</keyword>
<comment type="caution">
    <text evidence="2">The sequence shown here is derived from an EMBL/GenBank/DDBJ whole genome shotgun (WGS) entry which is preliminary data.</text>
</comment>
<reference evidence="2" key="2">
    <citation type="journal article" date="2021" name="PeerJ">
        <title>Extensive microbial diversity within the chicken gut microbiome revealed by metagenomics and culture.</title>
        <authorList>
            <person name="Gilroy R."/>
            <person name="Ravi A."/>
            <person name="Getino M."/>
            <person name="Pursley I."/>
            <person name="Horton D.L."/>
            <person name="Alikhan N.F."/>
            <person name="Baker D."/>
            <person name="Gharbi K."/>
            <person name="Hall N."/>
            <person name="Watson M."/>
            <person name="Adriaenssens E.M."/>
            <person name="Foster-Nyarko E."/>
            <person name="Jarju S."/>
            <person name="Secka A."/>
            <person name="Antonio M."/>
            <person name="Oren A."/>
            <person name="Chaudhuri R.R."/>
            <person name="La Ragione R."/>
            <person name="Hildebrand F."/>
            <person name="Pallen M.J."/>
        </authorList>
    </citation>
    <scope>NUCLEOTIDE SEQUENCE</scope>
    <source>
        <strain evidence="2">ChiHile30-977</strain>
    </source>
</reference>
<dbReference type="PROSITE" id="PS51257">
    <property type="entry name" value="PROKAR_LIPOPROTEIN"/>
    <property type="match status" value="1"/>
</dbReference>
<proteinExistence type="predicted"/>
<accession>A0A9D1CJD2</accession>
<dbReference type="AlphaFoldDB" id="A0A9D1CJD2"/>
<reference evidence="2" key="1">
    <citation type="submission" date="2020-10" db="EMBL/GenBank/DDBJ databases">
        <authorList>
            <person name="Gilroy R."/>
        </authorList>
    </citation>
    <scope>NUCLEOTIDE SEQUENCE</scope>
    <source>
        <strain evidence="2">ChiHile30-977</strain>
    </source>
</reference>
<evidence type="ECO:0000256" key="1">
    <source>
        <dbReference type="SAM" id="SignalP"/>
    </source>
</evidence>
<feature type="chain" id="PRO_5039511765" evidence="1">
    <location>
        <begin position="29"/>
        <end position="183"/>
    </location>
</feature>
<dbReference type="Proteomes" id="UP000886819">
    <property type="component" value="Unassembled WGS sequence"/>
</dbReference>
<name>A0A9D1CJD2_9FIRM</name>
<dbReference type="EMBL" id="DVFI01000097">
    <property type="protein sequence ID" value="HIQ63273.1"/>
    <property type="molecule type" value="Genomic_DNA"/>
</dbReference>
<protein>
    <submittedName>
        <fullName evidence="2">PepSY domain-containing protein</fullName>
    </submittedName>
</protein>
<organism evidence="2 3">
    <name type="scientific">Candidatus Avichristensenella intestinipullorum</name>
    <dbReference type="NCBI Taxonomy" id="2840693"/>
    <lineage>
        <taxon>Bacteria</taxon>
        <taxon>Bacillati</taxon>
        <taxon>Bacillota</taxon>
        <taxon>Clostridia</taxon>
        <taxon>Candidatus Avichristensenella</taxon>
    </lineage>
</organism>
<gene>
    <name evidence="2" type="ORF">IAA66_06760</name>
</gene>
<evidence type="ECO:0000313" key="3">
    <source>
        <dbReference type="Proteomes" id="UP000886819"/>
    </source>
</evidence>
<evidence type="ECO:0000313" key="2">
    <source>
        <dbReference type="EMBL" id="HIQ63273.1"/>
    </source>
</evidence>
<sequence length="183" mass="19671">MNKQKTLRHVLVASLIVLTLACGCLALAESGLMTSAPETTTATSGTSAVDFATQFAAMEAEKGPMIRWSLEDKASLQALMDAAGMASEGVIYGLPGEDDIPVEEAERIATETVKSTYGLTDEDLTRFVPCFIFNIFDAENPVYQVTFELEDMTEAQLEGYTVCINARTGEVTETYSAETDAVG</sequence>
<feature type="signal peptide" evidence="1">
    <location>
        <begin position="1"/>
        <end position="28"/>
    </location>
</feature>